<dbReference type="EMBL" id="KV745466">
    <property type="protein sequence ID" value="OCK74502.1"/>
    <property type="molecule type" value="Genomic_DNA"/>
</dbReference>
<evidence type="ECO:0000256" key="1">
    <source>
        <dbReference type="SAM" id="MobiDB-lite"/>
    </source>
</evidence>
<sequence>MVTTGVEKFNPESRKLIRSHVMMGKNLGKTRPPQKSREVNGVVGPSPSPSSSTTASESHPALQLPATIPHNLGSDASTICFADAVKPGTVEVVLQFSAIAKQILFPLEIYIIFERRAEAWIAPLAVDPAYLHAKIFYLAVLFRHGTAPGILSCEPADIATPSPNA</sequence>
<name>A0A8E2DZE8_9PEZI</name>
<feature type="compositionally biased region" description="Low complexity" evidence="1">
    <location>
        <begin position="49"/>
        <end position="60"/>
    </location>
</feature>
<evidence type="ECO:0000313" key="2">
    <source>
        <dbReference type="EMBL" id="OCK74502.1"/>
    </source>
</evidence>
<protein>
    <submittedName>
        <fullName evidence="2">Uncharacterized protein</fullName>
    </submittedName>
</protein>
<evidence type="ECO:0000313" key="3">
    <source>
        <dbReference type="Proteomes" id="UP000250266"/>
    </source>
</evidence>
<reference evidence="2 3" key="1">
    <citation type="journal article" date="2016" name="Nat. Commun.">
        <title>Ectomycorrhizal ecology is imprinted in the genome of the dominant symbiotic fungus Cenococcum geophilum.</title>
        <authorList>
            <consortium name="DOE Joint Genome Institute"/>
            <person name="Peter M."/>
            <person name="Kohler A."/>
            <person name="Ohm R.A."/>
            <person name="Kuo A."/>
            <person name="Krutzmann J."/>
            <person name="Morin E."/>
            <person name="Arend M."/>
            <person name="Barry K.W."/>
            <person name="Binder M."/>
            <person name="Choi C."/>
            <person name="Clum A."/>
            <person name="Copeland A."/>
            <person name="Grisel N."/>
            <person name="Haridas S."/>
            <person name="Kipfer T."/>
            <person name="LaButti K."/>
            <person name="Lindquist E."/>
            <person name="Lipzen A."/>
            <person name="Maire R."/>
            <person name="Meier B."/>
            <person name="Mihaltcheva S."/>
            <person name="Molinier V."/>
            <person name="Murat C."/>
            <person name="Poggeler S."/>
            <person name="Quandt C.A."/>
            <person name="Sperisen C."/>
            <person name="Tritt A."/>
            <person name="Tisserant E."/>
            <person name="Crous P.W."/>
            <person name="Henrissat B."/>
            <person name="Nehls U."/>
            <person name="Egli S."/>
            <person name="Spatafora J.W."/>
            <person name="Grigoriev I.V."/>
            <person name="Martin F.M."/>
        </authorList>
    </citation>
    <scope>NUCLEOTIDE SEQUENCE [LARGE SCALE GENOMIC DNA]</scope>
    <source>
        <strain evidence="2 3">CBS 459.81</strain>
    </source>
</reference>
<organism evidence="2 3">
    <name type="scientific">Lepidopterella palustris CBS 459.81</name>
    <dbReference type="NCBI Taxonomy" id="1314670"/>
    <lineage>
        <taxon>Eukaryota</taxon>
        <taxon>Fungi</taxon>
        <taxon>Dikarya</taxon>
        <taxon>Ascomycota</taxon>
        <taxon>Pezizomycotina</taxon>
        <taxon>Dothideomycetes</taxon>
        <taxon>Pleosporomycetidae</taxon>
        <taxon>Mytilinidiales</taxon>
        <taxon>Argynnaceae</taxon>
        <taxon>Lepidopterella</taxon>
    </lineage>
</organism>
<dbReference type="OrthoDB" id="4158087at2759"/>
<dbReference type="AlphaFoldDB" id="A0A8E2DZE8"/>
<keyword evidence="3" id="KW-1185">Reference proteome</keyword>
<dbReference type="Proteomes" id="UP000250266">
    <property type="component" value="Unassembled WGS sequence"/>
</dbReference>
<accession>A0A8E2DZE8</accession>
<gene>
    <name evidence="2" type="ORF">K432DRAFT_469376</name>
</gene>
<proteinExistence type="predicted"/>
<feature type="region of interest" description="Disordered" evidence="1">
    <location>
        <begin position="24"/>
        <end position="60"/>
    </location>
</feature>